<dbReference type="InterPro" id="IPR000847">
    <property type="entry name" value="LysR_HTH_N"/>
</dbReference>
<name>A0A3R7IAR1_9BURK</name>
<dbReference type="InterPro" id="IPR036388">
    <property type="entry name" value="WH-like_DNA-bd_sf"/>
</dbReference>
<dbReference type="PROSITE" id="PS50931">
    <property type="entry name" value="HTH_LYSR"/>
    <property type="match status" value="1"/>
</dbReference>
<dbReference type="InterPro" id="IPR005119">
    <property type="entry name" value="LysR_subst-bd"/>
</dbReference>
<evidence type="ECO:0000256" key="2">
    <source>
        <dbReference type="ARBA" id="ARBA00023015"/>
    </source>
</evidence>
<dbReference type="AlphaFoldDB" id="A0A3R7IAR1"/>
<keyword evidence="3" id="KW-0238">DNA-binding</keyword>
<dbReference type="PANTHER" id="PTHR30419">
    <property type="entry name" value="HTH-TYPE TRANSCRIPTIONAL REGULATOR YBHD"/>
    <property type="match status" value="1"/>
</dbReference>
<dbReference type="CDD" id="cd05466">
    <property type="entry name" value="PBP2_LTTR_substrate"/>
    <property type="match status" value="1"/>
</dbReference>
<evidence type="ECO:0000256" key="3">
    <source>
        <dbReference type="ARBA" id="ARBA00023125"/>
    </source>
</evidence>
<dbReference type="SUPFAM" id="SSF46785">
    <property type="entry name" value="Winged helix' DNA-binding domain"/>
    <property type="match status" value="1"/>
</dbReference>
<dbReference type="Pfam" id="PF03466">
    <property type="entry name" value="LysR_substrate"/>
    <property type="match status" value="1"/>
</dbReference>
<feature type="domain" description="HTH lysR-type" evidence="5">
    <location>
        <begin position="7"/>
        <end position="64"/>
    </location>
</feature>
<dbReference type="GO" id="GO:0003677">
    <property type="term" value="F:DNA binding"/>
    <property type="evidence" value="ECO:0007669"/>
    <property type="project" value="UniProtKB-KW"/>
</dbReference>
<dbReference type="FunFam" id="1.10.10.10:FF:000001">
    <property type="entry name" value="LysR family transcriptional regulator"/>
    <property type="match status" value="1"/>
</dbReference>
<dbReference type="InterPro" id="IPR050950">
    <property type="entry name" value="HTH-type_LysR_regulators"/>
</dbReference>
<protein>
    <submittedName>
        <fullName evidence="6">LysR family transcriptional regulator</fullName>
    </submittedName>
</protein>
<keyword evidence="4" id="KW-0804">Transcription</keyword>
<comment type="caution">
    <text evidence="6">The sequence shown here is derived from an EMBL/GenBank/DDBJ whole genome shotgun (WGS) entry which is preliminary data.</text>
</comment>
<proteinExistence type="inferred from homology"/>
<dbReference type="Gene3D" id="1.10.10.10">
    <property type="entry name" value="Winged helix-like DNA-binding domain superfamily/Winged helix DNA-binding domain"/>
    <property type="match status" value="1"/>
</dbReference>
<evidence type="ECO:0000256" key="1">
    <source>
        <dbReference type="ARBA" id="ARBA00009437"/>
    </source>
</evidence>
<dbReference type="Gene3D" id="3.40.190.290">
    <property type="match status" value="1"/>
</dbReference>
<dbReference type="SUPFAM" id="SSF53850">
    <property type="entry name" value="Periplasmic binding protein-like II"/>
    <property type="match status" value="1"/>
</dbReference>
<dbReference type="GO" id="GO:0003700">
    <property type="term" value="F:DNA-binding transcription factor activity"/>
    <property type="evidence" value="ECO:0007669"/>
    <property type="project" value="InterPro"/>
</dbReference>
<dbReference type="EMBL" id="MCAS01000011">
    <property type="protein sequence ID" value="RKF47155.1"/>
    <property type="molecule type" value="Genomic_DNA"/>
</dbReference>
<organism evidence="6 7">
    <name type="scientific">Paraburkholderia fungorum</name>
    <dbReference type="NCBI Taxonomy" id="134537"/>
    <lineage>
        <taxon>Bacteria</taxon>
        <taxon>Pseudomonadati</taxon>
        <taxon>Pseudomonadota</taxon>
        <taxon>Betaproteobacteria</taxon>
        <taxon>Burkholderiales</taxon>
        <taxon>Burkholderiaceae</taxon>
        <taxon>Paraburkholderia</taxon>
    </lineage>
</organism>
<evidence type="ECO:0000256" key="4">
    <source>
        <dbReference type="ARBA" id="ARBA00023163"/>
    </source>
</evidence>
<dbReference type="Pfam" id="PF00126">
    <property type="entry name" value="HTH_1"/>
    <property type="match status" value="1"/>
</dbReference>
<evidence type="ECO:0000313" key="6">
    <source>
        <dbReference type="EMBL" id="RKF47155.1"/>
    </source>
</evidence>
<keyword evidence="2" id="KW-0805">Transcription regulation</keyword>
<evidence type="ECO:0000259" key="5">
    <source>
        <dbReference type="PROSITE" id="PS50931"/>
    </source>
</evidence>
<dbReference type="InterPro" id="IPR036390">
    <property type="entry name" value="WH_DNA-bd_sf"/>
</dbReference>
<reference evidence="6 7" key="1">
    <citation type="submission" date="2016-07" db="EMBL/GenBank/DDBJ databases">
        <title>Genome analysis of Burkholderia fungorum ES3-20.</title>
        <authorList>
            <person name="Xu D."/>
            <person name="Yao R."/>
            <person name="Zheng S."/>
        </authorList>
    </citation>
    <scope>NUCLEOTIDE SEQUENCE [LARGE SCALE GENOMIC DNA]</scope>
    <source>
        <strain evidence="6 7">ES3-20</strain>
    </source>
</reference>
<gene>
    <name evidence="6" type="ORF">BCY88_24490</name>
</gene>
<dbReference type="PRINTS" id="PR00039">
    <property type="entry name" value="HTHLYSR"/>
</dbReference>
<dbReference type="Proteomes" id="UP000283709">
    <property type="component" value="Unassembled WGS sequence"/>
</dbReference>
<dbReference type="GO" id="GO:0005829">
    <property type="term" value="C:cytosol"/>
    <property type="evidence" value="ECO:0007669"/>
    <property type="project" value="TreeGrafter"/>
</dbReference>
<evidence type="ECO:0000313" key="7">
    <source>
        <dbReference type="Proteomes" id="UP000283709"/>
    </source>
</evidence>
<accession>A0A3R7IAR1</accession>
<sequence>MSRVNPMKLQQLQAFVAAAHHGSLRGAARDLDLTQPAVTRTIRELEGALKVELVTRGVRGIELTECGRALLPRAEQLLADMQRTIESVKQVSGELMGKVSIGTMPSVALTFLPKAVTAFRRAMPLVKLHMQEVTVLDALAQLRSGKIDIAAIRHVPELESDLVQVPLYSTQFVVAMRAGHPLENSTRLEQLLDAEWIATGGSDHFSQSVLTTMFTTHGLPVPKRLLHAPSSFAVALGLVSQTDMIGCFTKALATMVTPLGIHVANIEETMPGYDLSIISRRDLLPTPAVAQFVSCLESAARR</sequence>
<dbReference type="PANTHER" id="PTHR30419:SF30">
    <property type="entry name" value="LYSR FAMILY TRANSCRIPTIONAL REGULATOR"/>
    <property type="match status" value="1"/>
</dbReference>
<comment type="similarity">
    <text evidence="1">Belongs to the LysR transcriptional regulatory family.</text>
</comment>